<dbReference type="InterPro" id="IPR004045">
    <property type="entry name" value="Glutathione_S-Trfase_N"/>
</dbReference>
<dbReference type="PANTHER" id="PTHR42673:SF4">
    <property type="entry name" value="MALEYLACETOACETATE ISOMERASE"/>
    <property type="match status" value="1"/>
</dbReference>
<dbReference type="Proteomes" id="UP000243535">
    <property type="component" value="Unassembled WGS sequence"/>
</dbReference>
<dbReference type="GO" id="GO:0016034">
    <property type="term" value="F:maleylacetoacetate isomerase activity"/>
    <property type="evidence" value="ECO:0007669"/>
    <property type="project" value="TreeGrafter"/>
</dbReference>
<keyword evidence="2" id="KW-0808">Transferase</keyword>
<dbReference type="Pfam" id="PF13409">
    <property type="entry name" value="GST_N_2"/>
    <property type="match status" value="1"/>
</dbReference>
<dbReference type="GO" id="GO:0004364">
    <property type="term" value="F:glutathione transferase activity"/>
    <property type="evidence" value="ECO:0007669"/>
    <property type="project" value="TreeGrafter"/>
</dbReference>
<evidence type="ECO:0000313" key="2">
    <source>
        <dbReference type="EMBL" id="CUA86782.1"/>
    </source>
</evidence>
<dbReference type="AlphaFoldDB" id="A0A0K6H719"/>
<keyword evidence="3" id="KW-1185">Reference proteome</keyword>
<proteinExistence type="predicted"/>
<name>A0A0K6H719_9NEIS</name>
<dbReference type="RefSeq" id="WP_054284794.1">
    <property type="nucleotide sequence ID" value="NZ_CYHA01000009.1"/>
</dbReference>
<dbReference type="InterPro" id="IPR040079">
    <property type="entry name" value="Glutathione_S-Trfase"/>
</dbReference>
<dbReference type="PANTHER" id="PTHR42673">
    <property type="entry name" value="MALEYLACETOACETATE ISOMERASE"/>
    <property type="match status" value="1"/>
</dbReference>
<gene>
    <name evidence="2" type="ORF">Ga0061063_2800</name>
</gene>
<dbReference type="OrthoDB" id="9799538at2"/>
<dbReference type="PROSITE" id="PS50404">
    <property type="entry name" value="GST_NTER"/>
    <property type="match status" value="1"/>
</dbReference>
<feature type="domain" description="GST N-terminal" evidence="1">
    <location>
        <begin position="2"/>
        <end position="82"/>
    </location>
</feature>
<dbReference type="Gene3D" id="1.20.1050.10">
    <property type="match status" value="1"/>
</dbReference>
<dbReference type="SFLD" id="SFLDS00019">
    <property type="entry name" value="Glutathione_Transferase_(cytos"/>
    <property type="match status" value="1"/>
</dbReference>
<dbReference type="Gene3D" id="3.40.30.10">
    <property type="entry name" value="Glutaredoxin"/>
    <property type="match status" value="1"/>
</dbReference>
<evidence type="ECO:0000313" key="3">
    <source>
        <dbReference type="Proteomes" id="UP000243535"/>
    </source>
</evidence>
<dbReference type="GO" id="GO:0006559">
    <property type="term" value="P:L-phenylalanine catabolic process"/>
    <property type="evidence" value="ECO:0007669"/>
    <property type="project" value="TreeGrafter"/>
</dbReference>
<dbReference type="GO" id="GO:0006749">
    <property type="term" value="P:glutathione metabolic process"/>
    <property type="evidence" value="ECO:0007669"/>
    <property type="project" value="TreeGrafter"/>
</dbReference>
<dbReference type="STRING" id="375574.GCA_001418035_02572"/>
<dbReference type="InterPro" id="IPR036282">
    <property type="entry name" value="Glutathione-S-Trfase_C_sf"/>
</dbReference>
<dbReference type="EMBL" id="CYHA01000009">
    <property type="protein sequence ID" value="CUA86782.1"/>
    <property type="molecule type" value="Genomic_DNA"/>
</dbReference>
<evidence type="ECO:0000259" key="1">
    <source>
        <dbReference type="PROSITE" id="PS50404"/>
    </source>
</evidence>
<dbReference type="CDD" id="cd03043">
    <property type="entry name" value="GST_N_1"/>
    <property type="match status" value="1"/>
</dbReference>
<reference evidence="3" key="1">
    <citation type="submission" date="2015-08" db="EMBL/GenBank/DDBJ databases">
        <authorList>
            <person name="Varghese N."/>
        </authorList>
    </citation>
    <scope>NUCLEOTIDE SEQUENCE [LARGE SCALE GENOMIC DNA]</scope>
    <source>
        <strain evidence="3">DSM 17901</strain>
    </source>
</reference>
<accession>A0A0K6H719</accession>
<sequence>MFKLLIGSKNFSSWSLRPWLVLRMLDEPFEEHLVPLYQADTTERLQSLSPSAKVPVLFDRQLRIWDSLAICEYLAECFPAARLWPDETPRRALARSVVAEMHAGFGALRSELPMDVCRSAPAQPRSAACEADIRRIATLWEDLRSGHLADGPFLFGHFTIADAFFAPVAFRFASYGVTLDGLAQAYQHTLLGLPAMQDWAKAARSETQPASA</sequence>
<dbReference type="Pfam" id="PF13410">
    <property type="entry name" value="GST_C_2"/>
    <property type="match status" value="1"/>
</dbReference>
<organism evidence="2 3">
    <name type="scientific">Gulbenkiania indica</name>
    <dbReference type="NCBI Taxonomy" id="375574"/>
    <lineage>
        <taxon>Bacteria</taxon>
        <taxon>Pseudomonadati</taxon>
        <taxon>Pseudomonadota</taxon>
        <taxon>Betaproteobacteria</taxon>
        <taxon>Neisseriales</taxon>
        <taxon>Chromobacteriaceae</taxon>
        <taxon>Gulbenkiania</taxon>
    </lineage>
</organism>
<protein>
    <submittedName>
        <fullName evidence="2">Glutathione S-transferase</fullName>
    </submittedName>
</protein>
<dbReference type="SUPFAM" id="SSF52833">
    <property type="entry name" value="Thioredoxin-like"/>
    <property type="match status" value="1"/>
</dbReference>
<dbReference type="SFLD" id="SFLDG00358">
    <property type="entry name" value="Main_(cytGST)"/>
    <property type="match status" value="1"/>
</dbReference>
<dbReference type="InterPro" id="IPR036249">
    <property type="entry name" value="Thioredoxin-like_sf"/>
</dbReference>
<dbReference type="SUPFAM" id="SSF47616">
    <property type="entry name" value="GST C-terminal domain-like"/>
    <property type="match status" value="1"/>
</dbReference>
<dbReference type="CDD" id="cd03194">
    <property type="entry name" value="GST_C_3"/>
    <property type="match status" value="1"/>
</dbReference>